<name>A0A0F9S143_9ZZZZ</name>
<gene>
    <name evidence="1" type="ORF">LCGC14_0577190</name>
</gene>
<accession>A0A0F9S143</accession>
<proteinExistence type="predicted"/>
<reference evidence="1" key="1">
    <citation type="journal article" date="2015" name="Nature">
        <title>Complex archaea that bridge the gap between prokaryotes and eukaryotes.</title>
        <authorList>
            <person name="Spang A."/>
            <person name="Saw J.H."/>
            <person name="Jorgensen S.L."/>
            <person name="Zaremba-Niedzwiedzka K."/>
            <person name="Martijn J."/>
            <person name="Lind A.E."/>
            <person name="van Eijk R."/>
            <person name="Schleper C."/>
            <person name="Guy L."/>
            <person name="Ettema T.J."/>
        </authorList>
    </citation>
    <scope>NUCLEOTIDE SEQUENCE</scope>
</reference>
<organism evidence="1">
    <name type="scientific">marine sediment metagenome</name>
    <dbReference type="NCBI Taxonomy" id="412755"/>
    <lineage>
        <taxon>unclassified sequences</taxon>
        <taxon>metagenomes</taxon>
        <taxon>ecological metagenomes</taxon>
    </lineage>
</organism>
<sequence>MTDKNIDESNYRQAAKDAIKKYADNNMIIDSMFWSRIIGLYEKALKT</sequence>
<dbReference type="AlphaFoldDB" id="A0A0F9S143"/>
<protein>
    <submittedName>
        <fullName evidence="1">Uncharacterized protein</fullName>
    </submittedName>
</protein>
<dbReference type="EMBL" id="LAZR01000864">
    <property type="protein sequence ID" value="KKN55977.1"/>
    <property type="molecule type" value="Genomic_DNA"/>
</dbReference>
<evidence type="ECO:0000313" key="1">
    <source>
        <dbReference type="EMBL" id="KKN55977.1"/>
    </source>
</evidence>
<comment type="caution">
    <text evidence="1">The sequence shown here is derived from an EMBL/GenBank/DDBJ whole genome shotgun (WGS) entry which is preliminary data.</text>
</comment>